<evidence type="ECO:0000313" key="3">
    <source>
        <dbReference type="Proteomes" id="UP000273405"/>
    </source>
</evidence>
<dbReference type="EMBL" id="RAWG01000019">
    <property type="protein sequence ID" value="RKH46675.1"/>
    <property type="molecule type" value="Genomic_DNA"/>
</dbReference>
<organism evidence="2 3">
    <name type="scientific">Corallococcus sicarius</name>
    <dbReference type="NCBI Taxonomy" id="2316726"/>
    <lineage>
        <taxon>Bacteria</taxon>
        <taxon>Pseudomonadati</taxon>
        <taxon>Myxococcota</taxon>
        <taxon>Myxococcia</taxon>
        <taxon>Myxococcales</taxon>
        <taxon>Cystobacterineae</taxon>
        <taxon>Myxococcaceae</taxon>
        <taxon>Corallococcus</taxon>
    </lineage>
</organism>
<accession>A0A3A8NZY7</accession>
<proteinExistence type="predicted"/>
<feature type="region of interest" description="Disordered" evidence="1">
    <location>
        <begin position="439"/>
        <end position="460"/>
    </location>
</feature>
<reference evidence="3" key="1">
    <citation type="submission" date="2018-09" db="EMBL/GenBank/DDBJ databases">
        <authorList>
            <person name="Livingstone P.G."/>
            <person name="Whitworth D.E."/>
        </authorList>
    </citation>
    <scope>NUCLEOTIDE SEQUENCE [LARGE SCALE GENOMIC DNA]</scope>
    <source>
        <strain evidence="3">CA040B</strain>
    </source>
</reference>
<protein>
    <submittedName>
        <fullName evidence="2">Uncharacterized protein</fullName>
    </submittedName>
</protein>
<feature type="region of interest" description="Disordered" evidence="1">
    <location>
        <begin position="1332"/>
        <end position="1361"/>
    </location>
</feature>
<comment type="caution">
    <text evidence="2">The sequence shown here is derived from an EMBL/GenBank/DDBJ whole genome shotgun (WGS) entry which is preliminary data.</text>
</comment>
<feature type="region of interest" description="Disordered" evidence="1">
    <location>
        <begin position="55"/>
        <end position="82"/>
    </location>
</feature>
<name>A0A3A8NZY7_9BACT</name>
<evidence type="ECO:0000256" key="1">
    <source>
        <dbReference type="SAM" id="MobiDB-lite"/>
    </source>
</evidence>
<keyword evidence="3" id="KW-1185">Reference proteome</keyword>
<feature type="compositionally biased region" description="Pro residues" evidence="1">
    <location>
        <begin position="1625"/>
        <end position="1634"/>
    </location>
</feature>
<evidence type="ECO:0000313" key="2">
    <source>
        <dbReference type="EMBL" id="RKH46675.1"/>
    </source>
</evidence>
<feature type="region of interest" description="Disordered" evidence="1">
    <location>
        <begin position="1607"/>
        <end position="1634"/>
    </location>
</feature>
<sequence>MIVRQLLSTLEQSSLREEARSLRQQFDLRGWTGLGAPDIALVAALVGRLQTLPPARVAAPEPPPPSEPVPQAVLERPEEPGWSPLENSAAWVDAIPRGRELLGLLDALARCDDGDEAAVLLERVFVGHLRYEAHAVDETQRLDSTMVLRRLRTVARHGDFVVSLAELVFPYPHGSTFQPIFRRHPYGLVVAIAPGWNACQFAYRVEKDGGSFLPRTRQMVGHARSGELRDTLLIWLRRMSLLRLTGGEEVAALVRRVEEALEPGPVEVSRHWNTVALSPSLSFPPGVPWDRLLAHERRAFLQEDLAPGQPRMWWGLERVLRMALPFTLSERRGKVCYRGYDLGAPTSSEMARRSGGSWYRPLTLRLELVCEDGTCLPIQLPAAVPEVDDRGRVLLDGTWYRWVPRVLARGLLTSGDARTQEEPFDDGFEEDIEEELPMPELEEGPGQGSAEPEVESPQELLKDEGLAPSRRQNFRDPVAIGTLAGASLCALLELAAYRKLLGISARLGVYAEDARDLPRNLLGILRGLAGRDERLLLASKYFLKAVLEPVPDTTAPDGLLPILRHAVSAEAGSAPAWACPDVSSELRPGAWVPVAAARLTPGGELAVPLRDASGVIRLSVAMVPLPQVNPRAGGAGSMAGPGWISCGLSSFASLPAGRLQAAARVAAHARPLPSGLRVVHVRGSHLGARWMEASLPPREGELGPSREVSVRIPVLLCAEGVVPHRVLLSRGAPVKAGDAWLEAQHSLWARIPKGPLKNKSLHEVSVWNLAANIFTPPPKKDTEEGEEEDILLPLTLKLPGAAERWFIPPGIQGRVLDLREEMERDRSGMGLAWRITLVVGNDPPTFPWSHLVLSDGRVLPFQAGLKREDAPYGEDGLPAQLVIEDPTLASTPPEEVWFDGGTGELIERATSRVGACYVLPETSSPLVGPDLQLRFRARDGEGIPASAEAPALSSMERLWWTAAHPESAAELARIERAWSGGTPPFLPRLAEVLEAAGIAPPEWKKPEAARHTEGGRPIRFETLTMSRVRYWATGYDKEEDAPVRWSCWCGRAQGRRRAFEMCDPKSWGCGTPVVLRPALQGRRALPVLGLSEPLLHPWRMETAACLLGLTLHELKTRQIRSGGVVLGIQMRQALRNGPPGAAALKRLGGPLSAAEREPLLRGLKALEHDAGKLGAGLVGRLFLSTISVLPNALHPTGMPPGGPGPVKSPLTEAYQRVRFASNRLAVLRTVDSKLLRETARASFHASVESLFGPLDQGMHQGEPTSLAGLITRLWPLTRAPGLRSVVPGLFRMEGRPAGSTADGASVEREVERIPPVYEVLARASPFVERHKDAAAESVANDDSDSEASSSSPRDGIERMRLRTTRTVPGVTTTGIFSAEAAVFLPSYPSLTTEPASAEFWEERAARDRLIRGHLPRLMVIVGAFTTSDAAEVEAEGGIPESRRMPPGSVGTVTLRELMAALVRQESRPLEFCRLLEARRPTPFVEDGARACALLEETVRRAFPGEGPWLHTGRRLLVRALVGWWKSLPRVGAPAGWTWLPPNQKGPAGGRRFVPPLASVAWVEWPGMAAATAPVRFFEEHAGRPVEGHWNQTLLRALGLEVEAVPTSPDVSAAQPGPEPLGTVPEPLPSPGPPRPEWVLVTPLPLEPAVAPTSGEDEISILEVPMAAWLSANSHLPAEPEPEVSLLASSMSAWLERGNPS</sequence>
<gene>
    <name evidence="2" type="ORF">D7X12_04780</name>
</gene>
<dbReference type="Proteomes" id="UP000273405">
    <property type="component" value="Unassembled WGS sequence"/>
</dbReference>